<dbReference type="InterPro" id="IPR034279">
    <property type="entry name" value="CuRO_3_CopA"/>
</dbReference>
<evidence type="ECO:0000313" key="7">
    <source>
        <dbReference type="EMBL" id="KTC86550.1"/>
    </source>
</evidence>
<dbReference type="STRING" id="29422.Lbru_0491"/>
<feature type="domain" description="Plastocyanin-like" evidence="4">
    <location>
        <begin position="174"/>
        <end position="330"/>
    </location>
</feature>
<keyword evidence="1" id="KW-0479">Metal-binding</keyword>
<feature type="domain" description="Plastocyanin-like" evidence="6">
    <location>
        <begin position="85"/>
        <end position="165"/>
    </location>
</feature>
<dbReference type="InterPro" id="IPR001117">
    <property type="entry name" value="Cu-oxidase_2nd"/>
</dbReference>
<dbReference type="OrthoDB" id="9757546at2"/>
<feature type="domain" description="Plastocyanin-like" evidence="5">
    <location>
        <begin position="381"/>
        <end position="493"/>
    </location>
</feature>
<dbReference type="EMBL" id="LNXV01000004">
    <property type="protein sequence ID" value="KTC86550.1"/>
    <property type="molecule type" value="Genomic_DNA"/>
</dbReference>
<comment type="caution">
    <text evidence="7">The sequence shown here is derived from an EMBL/GenBank/DDBJ whole genome shotgun (WGS) entry which is preliminary data.</text>
</comment>
<accession>A0A0W0ST57</accession>
<evidence type="ECO:0000259" key="6">
    <source>
        <dbReference type="Pfam" id="PF07732"/>
    </source>
</evidence>
<gene>
    <name evidence="7" type="primary">cueO</name>
    <name evidence="7" type="ORF">Lbru_0491</name>
</gene>
<dbReference type="PANTHER" id="PTHR11709">
    <property type="entry name" value="MULTI-COPPER OXIDASE"/>
    <property type="match status" value="1"/>
</dbReference>
<dbReference type="InterPro" id="IPR011706">
    <property type="entry name" value="Cu-oxidase_C"/>
</dbReference>
<evidence type="ECO:0000313" key="8">
    <source>
        <dbReference type="Proteomes" id="UP000054742"/>
    </source>
</evidence>
<dbReference type="PROSITE" id="PS00080">
    <property type="entry name" value="MULTICOPPER_OXIDASE2"/>
    <property type="match status" value="1"/>
</dbReference>
<evidence type="ECO:0000256" key="1">
    <source>
        <dbReference type="ARBA" id="ARBA00022723"/>
    </source>
</evidence>
<dbReference type="RefSeq" id="WP_058440594.1">
    <property type="nucleotide sequence ID" value="NZ_CAAAHU010000025.1"/>
</dbReference>
<keyword evidence="2" id="KW-0560">Oxidoreductase</keyword>
<evidence type="ECO:0000259" key="4">
    <source>
        <dbReference type="Pfam" id="PF00394"/>
    </source>
</evidence>
<dbReference type="InterPro" id="IPR008972">
    <property type="entry name" value="Cupredoxin"/>
</dbReference>
<dbReference type="CDD" id="cd13865">
    <property type="entry name" value="CuRO_1_LCC_like_3"/>
    <property type="match status" value="1"/>
</dbReference>
<keyword evidence="3" id="KW-0186">Copper</keyword>
<dbReference type="Proteomes" id="UP000054742">
    <property type="component" value="Unassembled WGS sequence"/>
</dbReference>
<organism evidence="7 8">
    <name type="scientific">Legionella brunensis</name>
    <dbReference type="NCBI Taxonomy" id="29422"/>
    <lineage>
        <taxon>Bacteria</taxon>
        <taxon>Pseudomonadati</taxon>
        <taxon>Pseudomonadota</taxon>
        <taxon>Gammaproteobacteria</taxon>
        <taxon>Legionellales</taxon>
        <taxon>Legionellaceae</taxon>
        <taxon>Legionella</taxon>
    </lineage>
</organism>
<proteinExistence type="predicted"/>
<evidence type="ECO:0000256" key="2">
    <source>
        <dbReference type="ARBA" id="ARBA00023002"/>
    </source>
</evidence>
<evidence type="ECO:0000256" key="3">
    <source>
        <dbReference type="ARBA" id="ARBA00023008"/>
    </source>
</evidence>
<dbReference type="Pfam" id="PF00394">
    <property type="entry name" value="Cu-oxidase"/>
    <property type="match status" value="1"/>
</dbReference>
<protein>
    <submittedName>
        <fullName evidence="7">Multicopper oxidase</fullName>
    </submittedName>
</protein>
<dbReference type="InterPro" id="IPR002355">
    <property type="entry name" value="Cu_oxidase_Cu_BS"/>
</dbReference>
<dbReference type="InterPro" id="IPR011707">
    <property type="entry name" value="Cu-oxidase-like_N"/>
</dbReference>
<dbReference type="SUPFAM" id="SSF49503">
    <property type="entry name" value="Cupredoxins"/>
    <property type="match status" value="3"/>
</dbReference>
<dbReference type="CDD" id="cd13896">
    <property type="entry name" value="CuRO_3_CopA"/>
    <property type="match status" value="1"/>
</dbReference>
<dbReference type="GO" id="GO:0016491">
    <property type="term" value="F:oxidoreductase activity"/>
    <property type="evidence" value="ECO:0007669"/>
    <property type="project" value="UniProtKB-KW"/>
</dbReference>
<dbReference type="PANTHER" id="PTHR11709:SF394">
    <property type="entry name" value="FI03373P-RELATED"/>
    <property type="match status" value="1"/>
</dbReference>
<dbReference type="InterPro" id="IPR045087">
    <property type="entry name" value="Cu-oxidase_fam"/>
</dbReference>
<keyword evidence="8" id="KW-1185">Reference proteome</keyword>
<dbReference type="PATRIC" id="fig|29422.6.peg.515"/>
<reference evidence="7 8" key="1">
    <citation type="submission" date="2015-11" db="EMBL/GenBank/DDBJ databases">
        <title>Genomic analysis of 38 Legionella species identifies large and diverse effector repertoires.</title>
        <authorList>
            <person name="Burstein D."/>
            <person name="Amaro F."/>
            <person name="Zusman T."/>
            <person name="Lifshitz Z."/>
            <person name="Cohen O."/>
            <person name="Gilbert J.A."/>
            <person name="Pupko T."/>
            <person name="Shuman H.A."/>
            <person name="Segal G."/>
        </authorList>
    </citation>
    <scope>NUCLEOTIDE SEQUENCE [LARGE SCALE GENOMIC DNA]</scope>
    <source>
        <strain evidence="7 8">ATCC 43878</strain>
    </source>
</reference>
<dbReference type="AlphaFoldDB" id="A0A0W0ST57"/>
<dbReference type="Gene3D" id="2.60.40.420">
    <property type="entry name" value="Cupredoxins - blue copper proteins"/>
    <property type="match status" value="3"/>
</dbReference>
<evidence type="ECO:0000259" key="5">
    <source>
        <dbReference type="Pfam" id="PF07731"/>
    </source>
</evidence>
<dbReference type="GO" id="GO:0005507">
    <property type="term" value="F:copper ion binding"/>
    <property type="evidence" value="ECO:0007669"/>
    <property type="project" value="InterPro"/>
</dbReference>
<dbReference type="Pfam" id="PF07732">
    <property type="entry name" value="Cu-oxidase_3"/>
    <property type="match status" value="1"/>
</dbReference>
<name>A0A0W0ST57_9GAMM</name>
<dbReference type="Pfam" id="PF07731">
    <property type="entry name" value="Cu-oxidase_2"/>
    <property type="match status" value="1"/>
</dbReference>
<sequence length="519" mass="58065">MEQLRKFNKHYFLISWIISWAFVFLPSTNFAKETSSSPQSKKTVIEVSDKQFQLDGKGKTAKAFDVLFIHPDGSTSREGYFGVKGQLFNVMLVNKTAEPITLHWHGLIVPNDQDGVPGVTQTPIQPGESRPYQYKLVQSGTYWMHSHEGFQEQQQLSAPFIIYEPGNPHHEQEIIMFLQDFTYQDPNKIFQKLRSTNMTMQKNSMNMQNSTNMKMSMPTGMTMGDNADYNDIDYDAFLTNKATLANPQIKTVTAGQQVRIRIINAAASTNFEINLGTLQGTLVAVDGEDIKPIKGNQFPIGIGNRLDILVTIPQKGGAFPILAQAEGTNKQTGLIIATSKASITQLSTTATQKTGRIPYYELEKQLNAVKPLATKKIDISLNYILQGTMNGYQWTLNGEAWPKVIPKVIDKGQRVEMVFTNKNNMSHPMHFHGHVFQVTEIDGVKLKNGALRDTVLVQPNSTVKIEFDADNPGIWLNHCHNLYHFAAGMGTTVEFAGYPKPAFYLETIGQAKPKTKKSP</sequence>